<evidence type="ECO:0000313" key="7">
    <source>
        <dbReference type="Proteomes" id="UP000028123"/>
    </source>
</evidence>
<dbReference type="Gene3D" id="1.20.1270.370">
    <property type="match status" value="1"/>
</dbReference>
<dbReference type="Gene3D" id="3.40.50.11890">
    <property type="match status" value="1"/>
</dbReference>
<comment type="cofactor">
    <cofactor evidence="1">
        <name>[4Fe-4S] cluster</name>
        <dbReference type="ChEBI" id="CHEBI:49883"/>
    </cofactor>
</comment>
<keyword evidence="7" id="KW-1185">Reference proteome</keyword>
<dbReference type="InterPro" id="IPR010327">
    <property type="entry name" value="FldB/FldC_alpha/beta"/>
</dbReference>
<accession>A0A081PAD1</accession>
<dbReference type="Pfam" id="PF06050">
    <property type="entry name" value="HGD-D"/>
    <property type="match status" value="1"/>
</dbReference>
<evidence type="ECO:0000256" key="1">
    <source>
        <dbReference type="ARBA" id="ARBA00001966"/>
    </source>
</evidence>
<evidence type="ECO:0000256" key="4">
    <source>
        <dbReference type="ARBA" id="ARBA00023004"/>
    </source>
</evidence>
<gene>
    <name evidence="6" type="ORF">ET33_13260</name>
</gene>
<dbReference type="GO" id="GO:0051536">
    <property type="term" value="F:iron-sulfur cluster binding"/>
    <property type="evidence" value="ECO:0007669"/>
    <property type="project" value="UniProtKB-KW"/>
</dbReference>
<dbReference type="GO" id="GO:0016836">
    <property type="term" value="F:hydro-lyase activity"/>
    <property type="evidence" value="ECO:0007669"/>
    <property type="project" value="UniProtKB-ARBA"/>
</dbReference>
<evidence type="ECO:0000256" key="5">
    <source>
        <dbReference type="ARBA" id="ARBA00023014"/>
    </source>
</evidence>
<comment type="similarity">
    <text evidence="2">Belongs to the FldB/FldC dehydratase alpha/beta subunit family.</text>
</comment>
<evidence type="ECO:0000256" key="2">
    <source>
        <dbReference type="ARBA" id="ARBA00005806"/>
    </source>
</evidence>
<keyword evidence="4" id="KW-0408">Iron</keyword>
<comment type="caution">
    <text evidence="6">The sequence shown here is derived from an EMBL/GenBank/DDBJ whole genome shotgun (WGS) entry which is preliminary data.</text>
</comment>
<dbReference type="PANTHER" id="PTHR30548:SF5">
    <property type="entry name" value="SUBUNIT OF OXYGEN-SENSITIVE 2-HYDROXYISOCAPROYL-COA DEHYDRATASE"/>
    <property type="match status" value="1"/>
</dbReference>
<organism evidence="6 7">
    <name type="scientific">Paenibacillus tyrfis</name>
    <dbReference type="NCBI Taxonomy" id="1501230"/>
    <lineage>
        <taxon>Bacteria</taxon>
        <taxon>Bacillati</taxon>
        <taxon>Bacillota</taxon>
        <taxon>Bacilli</taxon>
        <taxon>Bacillales</taxon>
        <taxon>Paenibacillaceae</taxon>
        <taxon>Paenibacillus</taxon>
    </lineage>
</organism>
<dbReference type="PANTHER" id="PTHR30548">
    <property type="entry name" value="2-HYDROXYGLUTARYL-COA DEHYDRATASE, D-COMPONENT-RELATED"/>
    <property type="match status" value="1"/>
</dbReference>
<sequence length="370" mass="42890">MKEMVERIVELNVSRLDALKAVDKPKIGWTSIYTPEEILYAAGFIPFRIMGNTASNTSEAGALLGNNYCSYLLNCLGEGMNGVYEFTDGIVFVDECDWRKRLYETWSHQIQPKYSFFLELPKALNSVSRDYFRMQIRRMIESLEQHFGCRITEESLLEAIRLFNETRRLLQRMHNLRKQDVTSLTGSELLNIMKSSTAGMRQQYNQELSLLLSAMEAQRETKKTKPHKVLICGSYFDHDNIVDAIEQTGAKVVCMDITNGVKYFEGEVDEHRDPVEAIADYYFDKATCARMFESDIRLNHLIKLIDEYDIDSVIYFSLKFCDIYSMDYPYIQSKLSEKGTPVLLVEGECSMTNIESIRTRIHTFLETMMY</sequence>
<dbReference type="RefSeq" id="WP_036675451.1">
    <property type="nucleotide sequence ID" value="NZ_JNVM01000002.1"/>
</dbReference>
<protein>
    <submittedName>
        <fullName evidence="6">2-hydroxyglutaryl-CoA dehydratase</fullName>
    </submittedName>
</protein>
<dbReference type="eggNOG" id="COG1775">
    <property type="taxonomic scope" value="Bacteria"/>
</dbReference>
<name>A0A081PAD1_9BACL</name>
<dbReference type="GO" id="GO:0046872">
    <property type="term" value="F:metal ion binding"/>
    <property type="evidence" value="ECO:0007669"/>
    <property type="project" value="UniProtKB-KW"/>
</dbReference>
<dbReference type="Gene3D" id="3.40.50.11900">
    <property type="match status" value="1"/>
</dbReference>
<dbReference type="Proteomes" id="UP000028123">
    <property type="component" value="Unassembled WGS sequence"/>
</dbReference>
<dbReference type="OrthoDB" id="355459at2"/>
<reference evidence="6 7" key="1">
    <citation type="submission" date="2014-06" db="EMBL/GenBank/DDBJ databases">
        <title>Draft genome sequence of Paenibacillus sp. MSt1.</title>
        <authorList>
            <person name="Aw Y.K."/>
            <person name="Ong K.S."/>
            <person name="Gan H.M."/>
            <person name="Lee S.M."/>
        </authorList>
    </citation>
    <scope>NUCLEOTIDE SEQUENCE [LARGE SCALE GENOMIC DNA]</scope>
    <source>
        <strain evidence="6 7">MSt1</strain>
    </source>
</reference>
<proteinExistence type="inferred from homology"/>
<evidence type="ECO:0000313" key="6">
    <source>
        <dbReference type="EMBL" id="KEQ27654.1"/>
    </source>
</evidence>
<keyword evidence="3" id="KW-0479">Metal-binding</keyword>
<keyword evidence="5" id="KW-0411">Iron-sulfur</keyword>
<evidence type="ECO:0000256" key="3">
    <source>
        <dbReference type="ARBA" id="ARBA00022723"/>
    </source>
</evidence>
<dbReference type="AlphaFoldDB" id="A0A081PAD1"/>
<dbReference type="EMBL" id="JNVM01000002">
    <property type="protein sequence ID" value="KEQ27654.1"/>
    <property type="molecule type" value="Genomic_DNA"/>
</dbReference>